<keyword evidence="3" id="KW-1185">Reference proteome</keyword>
<gene>
    <name evidence="2" type="ORF">BJX63DRAFT_385725</name>
</gene>
<keyword evidence="1" id="KW-0812">Transmembrane</keyword>
<dbReference type="Proteomes" id="UP001610334">
    <property type="component" value="Unassembled WGS sequence"/>
</dbReference>
<feature type="transmembrane region" description="Helical" evidence="1">
    <location>
        <begin position="16"/>
        <end position="37"/>
    </location>
</feature>
<protein>
    <submittedName>
        <fullName evidence="2">Uncharacterized protein</fullName>
    </submittedName>
</protein>
<organism evidence="2 3">
    <name type="scientific">Aspergillus granulosus</name>
    <dbReference type="NCBI Taxonomy" id="176169"/>
    <lineage>
        <taxon>Eukaryota</taxon>
        <taxon>Fungi</taxon>
        <taxon>Dikarya</taxon>
        <taxon>Ascomycota</taxon>
        <taxon>Pezizomycotina</taxon>
        <taxon>Eurotiomycetes</taxon>
        <taxon>Eurotiomycetidae</taxon>
        <taxon>Eurotiales</taxon>
        <taxon>Aspergillaceae</taxon>
        <taxon>Aspergillus</taxon>
        <taxon>Aspergillus subgen. Nidulantes</taxon>
    </lineage>
</organism>
<evidence type="ECO:0000313" key="3">
    <source>
        <dbReference type="Proteomes" id="UP001610334"/>
    </source>
</evidence>
<keyword evidence="1" id="KW-1133">Transmembrane helix</keyword>
<accession>A0ABR4HPJ4</accession>
<evidence type="ECO:0000313" key="2">
    <source>
        <dbReference type="EMBL" id="KAL2817331.1"/>
    </source>
</evidence>
<evidence type="ECO:0000256" key="1">
    <source>
        <dbReference type="SAM" id="Phobius"/>
    </source>
</evidence>
<comment type="caution">
    <text evidence="2">The sequence shown here is derived from an EMBL/GenBank/DDBJ whole genome shotgun (WGS) entry which is preliminary data.</text>
</comment>
<name>A0ABR4HPJ4_9EURO</name>
<sequence length="98" mass="11231">MLQQDLVRYQKSPAPYRYQCLVLQAVLALFMALVKVLENKTVMKILESLLEGLPIRAECVSVNTFMGELWSDKSAWHQGCDTFMERGLILMAFVLSNF</sequence>
<dbReference type="EMBL" id="JBFXLT010000018">
    <property type="protein sequence ID" value="KAL2817331.1"/>
    <property type="molecule type" value="Genomic_DNA"/>
</dbReference>
<reference evidence="2 3" key="1">
    <citation type="submission" date="2024-07" db="EMBL/GenBank/DDBJ databases">
        <title>Section-level genome sequencing and comparative genomics of Aspergillus sections Usti and Cavernicolus.</title>
        <authorList>
            <consortium name="Lawrence Berkeley National Laboratory"/>
            <person name="Nybo J.L."/>
            <person name="Vesth T.C."/>
            <person name="Theobald S."/>
            <person name="Frisvad J.C."/>
            <person name="Larsen T.O."/>
            <person name="Kjaerboelling I."/>
            <person name="Rothschild-Mancinelli K."/>
            <person name="Lyhne E.K."/>
            <person name="Kogle M.E."/>
            <person name="Barry K."/>
            <person name="Clum A."/>
            <person name="Na H."/>
            <person name="Ledsgaard L."/>
            <person name="Lin J."/>
            <person name="Lipzen A."/>
            <person name="Kuo A."/>
            <person name="Riley R."/>
            <person name="Mondo S."/>
            <person name="Labutti K."/>
            <person name="Haridas S."/>
            <person name="Pangalinan J."/>
            <person name="Salamov A.A."/>
            <person name="Simmons B.A."/>
            <person name="Magnuson J.K."/>
            <person name="Chen J."/>
            <person name="Drula E."/>
            <person name="Henrissat B."/>
            <person name="Wiebenga A."/>
            <person name="Lubbers R.J."/>
            <person name="Gomes A.C."/>
            <person name="Makela M.R."/>
            <person name="Stajich J."/>
            <person name="Grigoriev I.V."/>
            <person name="Mortensen U.H."/>
            <person name="De Vries R.P."/>
            <person name="Baker S.E."/>
            <person name="Andersen M.R."/>
        </authorList>
    </citation>
    <scope>NUCLEOTIDE SEQUENCE [LARGE SCALE GENOMIC DNA]</scope>
    <source>
        <strain evidence="2 3">CBS 588.65</strain>
    </source>
</reference>
<proteinExistence type="predicted"/>
<keyword evidence="1" id="KW-0472">Membrane</keyword>